<organism evidence="1 2">
    <name type="scientific">Funiculus sociatus GB2-A5</name>
    <dbReference type="NCBI Taxonomy" id="2933946"/>
    <lineage>
        <taxon>Bacteria</taxon>
        <taxon>Bacillati</taxon>
        <taxon>Cyanobacteriota</taxon>
        <taxon>Cyanophyceae</taxon>
        <taxon>Coleofasciculales</taxon>
        <taxon>Coleofasciculaceae</taxon>
        <taxon>Funiculus</taxon>
    </lineage>
</organism>
<comment type="caution">
    <text evidence="1">The sequence shown here is derived from an EMBL/GenBank/DDBJ whole genome shotgun (WGS) entry which is preliminary data.</text>
</comment>
<proteinExistence type="predicted"/>
<protein>
    <recommendedName>
        <fullName evidence="3">Cytochrome oxidase subunit 1</fullName>
    </recommendedName>
</protein>
<name>A0ABV0JLC4_9CYAN</name>
<evidence type="ECO:0000313" key="1">
    <source>
        <dbReference type="EMBL" id="MEP0864242.1"/>
    </source>
</evidence>
<accession>A0ABV0JLC4</accession>
<evidence type="ECO:0008006" key="3">
    <source>
        <dbReference type="Google" id="ProtNLM"/>
    </source>
</evidence>
<dbReference type="EMBL" id="JAMPKK010000011">
    <property type="protein sequence ID" value="MEP0864242.1"/>
    <property type="molecule type" value="Genomic_DNA"/>
</dbReference>
<sequence>MRVIPISILLQRCFNSDRFTITQGQRVALSRIRRKRVAHSLMMPTFSRNMSFYIAVLNELRFFLFVGSAGVTTTGILL</sequence>
<dbReference type="RefSeq" id="WP_190427381.1">
    <property type="nucleotide sequence ID" value="NZ_JAMPKK010000011.1"/>
</dbReference>
<evidence type="ECO:0000313" key="2">
    <source>
        <dbReference type="Proteomes" id="UP001442494"/>
    </source>
</evidence>
<gene>
    <name evidence="1" type="ORF">NDI37_07150</name>
</gene>
<dbReference type="Proteomes" id="UP001442494">
    <property type="component" value="Unassembled WGS sequence"/>
</dbReference>
<keyword evidence="2" id="KW-1185">Reference proteome</keyword>
<reference evidence="1 2" key="1">
    <citation type="submission" date="2022-04" db="EMBL/GenBank/DDBJ databases">
        <title>Positive selection, recombination, and allopatry shape intraspecific diversity of widespread and dominant cyanobacteria.</title>
        <authorList>
            <person name="Wei J."/>
            <person name="Shu W."/>
            <person name="Hu C."/>
        </authorList>
    </citation>
    <scope>NUCLEOTIDE SEQUENCE [LARGE SCALE GENOMIC DNA]</scope>
    <source>
        <strain evidence="1 2">GB2-A5</strain>
    </source>
</reference>